<dbReference type="Pfam" id="PF17667">
    <property type="entry name" value="Pkinase_fungal"/>
    <property type="match status" value="1"/>
</dbReference>
<sequence>MTFAVGEFVQGLTRSSAPSSPSRMQAILKASWVRRSSASLEMDILKKCEGLFGCPRLYYSLNPVDNGIPTSNHIFLPTAEEADNAERLSGFHWTSWKKASKKTPSPTPMPQWSSMHVHVHSLAGSSLTLFDDPMSLMAGILHAVLGWLNMLQVGALHRDVKIGNVLALIPPVEMENLFSVNHALLGTKCDEAVEMEAARLENLLVKLGVGRNVSAFISDADSAVEWSDFPGPRSASRSASENFMSAANLISLKRNQPHLHTPMDDLYSFFYVAQWAAVFRPSTDHLPLVKGLRDSVSGLGRSDGTNELKQLTHLNPDLRYGLFLNFLGPVFKDWLNELDTLAVNFGVATRGETDVAKLRLAFFATAYRGVGDLMEVIHKHQDSLRSYQPVVVDLGDTPI</sequence>
<proteinExistence type="predicted"/>
<evidence type="ECO:0000259" key="1">
    <source>
        <dbReference type="Pfam" id="PF17667"/>
    </source>
</evidence>
<evidence type="ECO:0000313" key="2">
    <source>
        <dbReference type="EMBL" id="KAJ7639168.1"/>
    </source>
</evidence>
<gene>
    <name evidence="2" type="ORF">FB45DRAFT_1055335</name>
</gene>
<reference evidence="2" key="1">
    <citation type="submission" date="2023-03" db="EMBL/GenBank/DDBJ databases">
        <title>Massive genome expansion in bonnet fungi (Mycena s.s.) driven by repeated elements and novel gene families across ecological guilds.</title>
        <authorList>
            <consortium name="Lawrence Berkeley National Laboratory"/>
            <person name="Harder C.B."/>
            <person name="Miyauchi S."/>
            <person name="Viragh M."/>
            <person name="Kuo A."/>
            <person name="Thoen E."/>
            <person name="Andreopoulos B."/>
            <person name="Lu D."/>
            <person name="Skrede I."/>
            <person name="Drula E."/>
            <person name="Henrissat B."/>
            <person name="Morin E."/>
            <person name="Kohler A."/>
            <person name="Barry K."/>
            <person name="LaButti K."/>
            <person name="Morin E."/>
            <person name="Salamov A."/>
            <person name="Lipzen A."/>
            <person name="Mereny Z."/>
            <person name="Hegedus B."/>
            <person name="Baldrian P."/>
            <person name="Stursova M."/>
            <person name="Weitz H."/>
            <person name="Taylor A."/>
            <person name="Grigoriev I.V."/>
            <person name="Nagy L.G."/>
            <person name="Martin F."/>
            <person name="Kauserud H."/>
        </authorList>
    </citation>
    <scope>NUCLEOTIDE SEQUENCE</scope>
    <source>
        <strain evidence="2">9284</strain>
    </source>
</reference>
<feature type="domain" description="Fungal-type protein kinase" evidence="1">
    <location>
        <begin position="23"/>
        <end position="275"/>
    </location>
</feature>
<accession>A0AAD7FU60</accession>
<evidence type="ECO:0000313" key="3">
    <source>
        <dbReference type="Proteomes" id="UP001221142"/>
    </source>
</evidence>
<dbReference type="InterPro" id="IPR040976">
    <property type="entry name" value="Pkinase_fungal"/>
</dbReference>
<dbReference type="AlphaFoldDB" id="A0AAD7FU60"/>
<dbReference type="EMBL" id="JARKIF010000005">
    <property type="protein sequence ID" value="KAJ7639168.1"/>
    <property type="molecule type" value="Genomic_DNA"/>
</dbReference>
<comment type="caution">
    <text evidence="2">The sequence shown here is derived from an EMBL/GenBank/DDBJ whole genome shotgun (WGS) entry which is preliminary data.</text>
</comment>
<name>A0AAD7FU60_9AGAR</name>
<keyword evidence="3" id="KW-1185">Reference proteome</keyword>
<organism evidence="2 3">
    <name type="scientific">Roridomyces roridus</name>
    <dbReference type="NCBI Taxonomy" id="1738132"/>
    <lineage>
        <taxon>Eukaryota</taxon>
        <taxon>Fungi</taxon>
        <taxon>Dikarya</taxon>
        <taxon>Basidiomycota</taxon>
        <taxon>Agaricomycotina</taxon>
        <taxon>Agaricomycetes</taxon>
        <taxon>Agaricomycetidae</taxon>
        <taxon>Agaricales</taxon>
        <taxon>Marasmiineae</taxon>
        <taxon>Mycenaceae</taxon>
        <taxon>Roridomyces</taxon>
    </lineage>
</organism>
<protein>
    <recommendedName>
        <fullName evidence="1">Fungal-type protein kinase domain-containing protein</fullName>
    </recommendedName>
</protein>
<dbReference type="Proteomes" id="UP001221142">
    <property type="component" value="Unassembled WGS sequence"/>
</dbReference>